<accession>A0AAP3XQQ7</accession>
<evidence type="ECO:0000313" key="2">
    <source>
        <dbReference type="EMBL" id="MDF1585327.1"/>
    </source>
</evidence>
<dbReference type="AlphaFoldDB" id="A0AAP3XQQ7"/>
<gene>
    <name evidence="2" type="ORF">PZ740_02890</name>
</gene>
<sequence length="337" mass="37765">MPGKLQSRLINPPFGDPGLHVELGAARRAFLFDMGSLAPLGVRQLLRVEAVFVSHMHMDHFSGFDWALRLWLGRPKRVRLFGPIGFIDAVEHRLLSYSWNLAHGYEAALVLEVAELDEAGYGRCACFGLRDRFRRQREQAARFPGGVLIDEPDLEVRCATLDHGIPCLAFALEERRKISVRKSRLLELGLETGPWLGELKRLVLAGAAATTTLEVQGRDGPRRMALDVLSRELLTIGRGASLAYVTDCGWSEENRRRIHALARDVDSLFIEAAFLEQDRGRARDRRHLTARQAGILAREAGARRVVPFHFSPRYEDREALLRAEAEAAFRGDSTAAP</sequence>
<dbReference type="NCBIfam" id="NF002558">
    <property type="entry name" value="PRK02126.1"/>
    <property type="match status" value="1"/>
</dbReference>
<dbReference type="InterPro" id="IPR036866">
    <property type="entry name" value="RibonucZ/Hydroxyglut_hydro"/>
</dbReference>
<evidence type="ECO:0000259" key="1">
    <source>
        <dbReference type="Pfam" id="PF12706"/>
    </source>
</evidence>
<dbReference type="InterPro" id="IPR001279">
    <property type="entry name" value="Metallo-B-lactamas"/>
</dbReference>
<organism evidence="2 3">
    <name type="scientific">Marinimicrococcus flavescens</name>
    <dbReference type="NCBI Taxonomy" id="3031815"/>
    <lineage>
        <taxon>Bacteria</taxon>
        <taxon>Pseudomonadati</taxon>
        <taxon>Pseudomonadota</taxon>
        <taxon>Alphaproteobacteria</taxon>
        <taxon>Geminicoccales</taxon>
        <taxon>Geminicoccaceae</taxon>
        <taxon>Marinimicrococcus</taxon>
    </lineage>
</organism>
<dbReference type="Gene3D" id="3.60.15.10">
    <property type="entry name" value="Ribonuclease Z/Hydroxyacylglutathione hydrolase-like"/>
    <property type="match status" value="1"/>
</dbReference>
<protein>
    <submittedName>
        <fullName evidence="2">MBL fold metallo-hydrolase</fullName>
    </submittedName>
</protein>
<dbReference type="Pfam" id="PF12706">
    <property type="entry name" value="Lactamase_B_2"/>
    <property type="match status" value="1"/>
</dbReference>
<feature type="domain" description="Metallo-beta-lactamase" evidence="1">
    <location>
        <begin position="227"/>
        <end position="310"/>
    </location>
</feature>
<proteinExistence type="predicted"/>
<dbReference type="PANTHER" id="PTHR46018:SF7">
    <property type="entry name" value="RIBONUCLEASE Z"/>
    <property type="match status" value="1"/>
</dbReference>
<dbReference type="SUPFAM" id="SSF56281">
    <property type="entry name" value="Metallo-hydrolase/oxidoreductase"/>
    <property type="match status" value="1"/>
</dbReference>
<reference evidence="2 3" key="1">
    <citation type="submission" date="2023-03" db="EMBL/GenBank/DDBJ databases">
        <title>YIM 152171 draft genome.</title>
        <authorList>
            <person name="Yang Z."/>
        </authorList>
    </citation>
    <scope>NUCLEOTIDE SEQUENCE [LARGE SCALE GENOMIC DNA]</scope>
    <source>
        <strain evidence="2 3">YIM 152171</strain>
    </source>
</reference>
<dbReference type="Proteomes" id="UP001301140">
    <property type="component" value="Unassembled WGS sequence"/>
</dbReference>
<keyword evidence="3" id="KW-1185">Reference proteome</keyword>
<dbReference type="EMBL" id="JARGEQ010000016">
    <property type="protein sequence ID" value="MDF1585327.1"/>
    <property type="molecule type" value="Genomic_DNA"/>
</dbReference>
<dbReference type="RefSeq" id="WP_327787743.1">
    <property type="nucleotide sequence ID" value="NZ_JARGEQ010000016.1"/>
</dbReference>
<dbReference type="GO" id="GO:0042781">
    <property type="term" value="F:3'-tRNA processing endoribonuclease activity"/>
    <property type="evidence" value="ECO:0007669"/>
    <property type="project" value="TreeGrafter"/>
</dbReference>
<comment type="caution">
    <text evidence="2">The sequence shown here is derived from an EMBL/GenBank/DDBJ whole genome shotgun (WGS) entry which is preliminary data.</text>
</comment>
<evidence type="ECO:0000313" key="3">
    <source>
        <dbReference type="Proteomes" id="UP001301140"/>
    </source>
</evidence>
<dbReference type="PANTHER" id="PTHR46018">
    <property type="entry name" value="ZINC PHOSPHODIESTERASE ELAC PROTEIN 1"/>
    <property type="match status" value="1"/>
</dbReference>
<name>A0AAP3XQQ7_9PROT</name>